<dbReference type="EMBL" id="UZAE01006091">
    <property type="protein sequence ID" value="VDO01981.1"/>
    <property type="molecule type" value="Genomic_DNA"/>
</dbReference>
<evidence type="ECO:0000313" key="4">
    <source>
        <dbReference type="WBParaSite" id="HNAJ_0000612501-mRNA-1"/>
    </source>
</evidence>
<evidence type="ECO:0000313" key="2">
    <source>
        <dbReference type="EMBL" id="VDO01981.1"/>
    </source>
</evidence>
<dbReference type="AlphaFoldDB" id="A0A0R3TGD4"/>
<evidence type="ECO:0000256" key="1">
    <source>
        <dbReference type="SAM" id="MobiDB-lite"/>
    </source>
</evidence>
<gene>
    <name evidence="2" type="ORF">HNAJ_LOCUS6121</name>
</gene>
<reference evidence="4" key="1">
    <citation type="submission" date="2017-02" db="UniProtKB">
        <authorList>
            <consortium name="WormBaseParasite"/>
        </authorList>
    </citation>
    <scope>IDENTIFICATION</scope>
</reference>
<dbReference type="WBParaSite" id="HNAJ_0000612501-mRNA-1">
    <property type="protein sequence ID" value="HNAJ_0000612501-mRNA-1"/>
    <property type="gene ID" value="HNAJ_0000612501"/>
</dbReference>
<evidence type="ECO:0000313" key="3">
    <source>
        <dbReference type="Proteomes" id="UP000278807"/>
    </source>
</evidence>
<feature type="compositionally biased region" description="Basic and acidic residues" evidence="1">
    <location>
        <begin position="150"/>
        <end position="166"/>
    </location>
</feature>
<reference evidence="2 3" key="2">
    <citation type="submission" date="2018-11" db="EMBL/GenBank/DDBJ databases">
        <authorList>
            <consortium name="Pathogen Informatics"/>
        </authorList>
    </citation>
    <scope>NUCLEOTIDE SEQUENCE [LARGE SCALE GENOMIC DNA]</scope>
</reference>
<keyword evidence="3" id="KW-1185">Reference proteome</keyword>
<dbReference type="OrthoDB" id="6271770at2759"/>
<accession>A0A0R3TGD4</accession>
<proteinExistence type="predicted"/>
<organism evidence="4">
    <name type="scientific">Rodentolepis nana</name>
    <name type="common">Dwarf tapeworm</name>
    <name type="synonym">Hymenolepis nana</name>
    <dbReference type="NCBI Taxonomy" id="102285"/>
    <lineage>
        <taxon>Eukaryota</taxon>
        <taxon>Metazoa</taxon>
        <taxon>Spiralia</taxon>
        <taxon>Lophotrochozoa</taxon>
        <taxon>Platyhelminthes</taxon>
        <taxon>Cestoda</taxon>
        <taxon>Eucestoda</taxon>
        <taxon>Cyclophyllidea</taxon>
        <taxon>Hymenolepididae</taxon>
        <taxon>Rodentolepis</taxon>
    </lineage>
</organism>
<name>A0A0R3TGD4_RODNA</name>
<protein>
    <submittedName>
        <fullName evidence="2 4">Uncharacterized protein</fullName>
    </submittedName>
</protein>
<feature type="region of interest" description="Disordered" evidence="1">
    <location>
        <begin position="1"/>
        <end position="20"/>
    </location>
</feature>
<dbReference type="Proteomes" id="UP000278807">
    <property type="component" value="Unassembled WGS sequence"/>
</dbReference>
<sequence length="263" mass="28186">MSTFTSSPEKTEAPSEVAEVGSKVDVVKEEVGKAMNVLKGAIEAKGKEAEGVVNQKAEEIGKKIEETVNTGLPQVRTFKDDVIVSGKEVKDVTDKKLKEAGEKVQTQVDEGRLEVESILSRLSPAGKSEEQSPEVEITPKPVKTSLLASLEKRKMQREEVEERDSSPSRGVSNVLESIAVGSAAIRSQEAASLMSTFTSSPEKTVAPSEVAEVGSKVDVVKEEVGKAMNVLKGAIEAKAEEAEEVANKKLYGIGEKVQGKFEN</sequence>
<feature type="region of interest" description="Disordered" evidence="1">
    <location>
        <begin position="120"/>
        <end position="171"/>
    </location>
</feature>